<dbReference type="Gene3D" id="3.30.70.120">
    <property type="match status" value="1"/>
</dbReference>
<dbReference type="RefSeq" id="WP_377315239.1">
    <property type="nucleotide sequence ID" value="NZ_JBHUIY010000009.1"/>
</dbReference>
<evidence type="ECO:0000313" key="3">
    <source>
        <dbReference type="Proteomes" id="UP001597296"/>
    </source>
</evidence>
<accession>A0ABW5CB74</accession>
<dbReference type="Proteomes" id="UP001597296">
    <property type="component" value="Unassembled WGS sequence"/>
</dbReference>
<dbReference type="InterPro" id="IPR015867">
    <property type="entry name" value="N-reg_PII/ATP_PRibTrfase_C"/>
</dbReference>
<protein>
    <submittedName>
        <fullName evidence="2">Divalent-cation tolerance protein CutA</fullName>
    </submittedName>
</protein>
<dbReference type="InterPro" id="IPR004323">
    <property type="entry name" value="Ion_tolerance_CutA"/>
</dbReference>
<organism evidence="2 3">
    <name type="scientific">Phaeospirillum tilakii</name>
    <dbReference type="NCBI Taxonomy" id="741673"/>
    <lineage>
        <taxon>Bacteria</taxon>
        <taxon>Pseudomonadati</taxon>
        <taxon>Pseudomonadota</taxon>
        <taxon>Alphaproteobacteria</taxon>
        <taxon>Rhodospirillales</taxon>
        <taxon>Rhodospirillaceae</taxon>
        <taxon>Phaeospirillum</taxon>
    </lineage>
</organism>
<dbReference type="InterPro" id="IPR011322">
    <property type="entry name" value="N-reg_PII-like_a/b"/>
</dbReference>
<dbReference type="PANTHER" id="PTHR23419:SF8">
    <property type="entry name" value="FI09726P"/>
    <property type="match status" value="1"/>
</dbReference>
<evidence type="ECO:0000256" key="1">
    <source>
        <dbReference type="ARBA" id="ARBA00010169"/>
    </source>
</evidence>
<dbReference type="PANTHER" id="PTHR23419">
    <property type="entry name" value="DIVALENT CATION TOLERANCE CUTA-RELATED"/>
    <property type="match status" value="1"/>
</dbReference>
<comment type="caution">
    <text evidence="2">The sequence shown here is derived from an EMBL/GenBank/DDBJ whole genome shotgun (WGS) entry which is preliminary data.</text>
</comment>
<gene>
    <name evidence="2" type="primary">cutA</name>
    <name evidence="2" type="ORF">ACFSNB_06585</name>
</gene>
<dbReference type="EMBL" id="JBHUIY010000009">
    <property type="protein sequence ID" value="MFD2233466.1"/>
    <property type="molecule type" value="Genomic_DNA"/>
</dbReference>
<keyword evidence="3" id="KW-1185">Reference proteome</keyword>
<comment type="similarity">
    <text evidence="1">Belongs to the CutA family.</text>
</comment>
<name>A0ABW5CB74_9PROT</name>
<dbReference type="Pfam" id="PF03091">
    <property type="entry name" value="CutA1"/>
    <property type="match status" value="1"/>
</dbReference>
<dbReference type="SUPFAM" id="SSF54913">
    <property type="entry name" value="GlnB-like"/>
    <property type="match status" value="1"/>
</dbReference>
<evidence type="ECO:0000313" key="2">
    <source>
        <dbReference type="EMBL" id="MFD2233466.1"/>
    </source>
</evidence>
<sequence>MDACLLYVTTASRDDALALARTLVEEGLAACGNVIDGMVSVYRWQGELREDPEAVLILKTRPDLAETAIARLRGLHGYDCPCILQLPVDGGNSDFLSWIATETLGGRDGPTR</sequence>
<reference evidence="3" key="1">
    <citation type="journal article" date="2019" name="Int. J. Syst. Evol. Microbiol.">
        <title>The Global Catalogue of Microorganisms (GCM) 10K type strain sequencing project: providing services to taxonomists for standard genome sequencing and annotation.</title>
        <authorList>
            <consortium name="The Broad Institute Genomics Platform"/>
            <consortium name="The Broad Institute Genome Sequencing Center for Infectious Disease"/>
            <person name="Wu L."/>
            <person name="Ma J."/>
        </authorList>
    </citation>
    <scope>NUCLEOTIDE SEQUENCE [LARGE SCALE GENOMIC DNA]</scope>
    <source>
        <strain evidence="3">KCTC 15012</strain>
    </source>
</reference>
<proteinExistence type="inferred from homology"/>